<sequence>MNYLNLRVEFISTTVTFINKIGWSRVRTYRIGYFTNDSFWITPSGQFKGELLFFNVAFKVTKI</sequence>
<dbReference type="AlphaFoldDB" id="A0A2R5FQ83"/>
<dbReference type="OrthoDB" id="9805559at2"/>
<evidence type="ECO:0000313" key="2">
    <source>
        <dbReference type="Proteomes" id="UP000245124"/>
    </source>
</evidence>
<dbReference type="Proteomes" id="UP000245124">
    <property type="component" value="Unassembled WGS sequence"/>
</dbReference>
<keyword evidence="2" id="KW-1185">Reference proteome</keyword>
<organism evidence="1 2">
    <name type="scientific">Nostoc commune NIES-4072</name>
    <dbReference type="NCBI Taxonomy" id="2005467"/>
    <lineage>
        <taxon>Bacteria</taxon>
        <taxon>Bacillati</taxon>
        <taxon>Cyanobacteriota</taxon>
        <taxon>Cyanophyceae</taxon>
        <taxon>Nostocales</taxon>
        <taxon>Nostocaceae</taxon>
        <taxon>Nostoc</taxon>
    </lineage>
</organism>
<name>A0A2R5FQ83_NOSCO</name>
<dbReference type="EMBL" id="BDUD01000001">
    <property type="protein sequence ID" value="GBG20916.1"/>
    <property type="molecule type" value="Genomic_DNA"/>
</dbReference>
<accession>A0A2R5FQ83</accession>
<dbReference type="RefSeq" id="WP_146195850.1">
    <property type="nucleotide sequence ID" value="NZ_BDUD01000001.1"/>
</dbReference>
<proteinExistence type="predicted"/>
<reference evidence="1 2" key="1">
    <citation type="submission" date="2017-06" db="EMBL/GenBank/DDBJ databases">
        <title>Genome sequencing of cyanobaciteial culture collection at National Institute for Environmental Studies (NIES).</title>
        <authorList>
            <person name="Hirose Y."/>
            <person name="Shimura Y."/>
            <person name="Fujisawa T."/>
            <person name="Nakamura Y."/>
            <person name="Kawachi M."/>
        </authorList>
    </citation>
    <scope>NUCLEOTIDE SEQUENCE [LARGE SCALE GENOMIC DNA]</scope>
    <source>
        <strain evidence="1 2">NIES-4072</strain>
    </source>
</reference>
<protein>
    <submittedName>
        <fullName evidence="1">Uncharacterized protein</fullName>
    </submittedName>
</protein>
<evidence type="ECO:0000313" key="1">
    <source>
        <dbReference type="EMBL" id="GBG20916.1"/>
    </source>
</evidence>
<comment type="caution">
    <text evidence="1">The sequence shown here is derived from an EMBL/GenBank/DDBJ whole genome shotgun (WGS) entry which is preliminary data.</text>
</comment>
<gene>
    <name evidence="1" type="ORF">NIES4072_45980</name>
</gene>